<protein>
    <submittedName>
        <fullName evidence="1">Uncharacterized protein</fullName>
    </submittedName>
</protein>
<reference evidence="1" key="1">
    <citation type="submission" date="2020-04" db="EMBL/GenBank/DDBJ databases">
        <title>Global-level population genomics: horizontal gene transfer, symbiosis and evolution in Rhizobia.</title>
        <authorList>
            <person name="Gai Y."/>
        </authorList>
    </citation>
    <scope>NUCLEOTIDE SEQUENCE</scope>
    <source>
        <strain evidence="1">BLR57</strain>
    </source>
</reference>
<dbReference type="Proteomes" id="UP000749740">
    <property type="component" value="Unassembled WGS sequence"/>
</dbReference>
<gene>
    <name evidence="1" type="ORF">HJB63_01055</name>
</gene>
<organism evidence="1 2">
    <name type="scientific">Rhizobium lentis</name>
    <dbReference type="NCBI Taxonomy" id="1138194"/>
    <lineage>
        <taxon>Bacteria</taxon>
        <taxon>Pseudomonadati</taxon>
        <taxon>Pseudomonadota</taxon>
        <taxon>Alphaproteobacteria</taxon>
        <taxon>Hyphomicrobiales</taxon>
        <taxon>Rhizobiaceae</taxon>
        <taxon>Rhizobium/Agrobacterium group</taxon>
        <taxon>Rhizobium</taxon>
    </lineage>
</organism>
<accession>A0A9Q3M595</accession>
<dbReference type="AlphaFoldDB" id="A0A9Q3M595"/>
<sequence>MTGPFLICDLRPEWSWRPYVTFWRPNNGNYAYPLVWAGDYAEDEVMKGGSYYTTVEGRILIRFPILRSLVEPMAVAPDRGLIDGDTGPVVRNNPGNCAKLRELAYRQALLAFANAELAS</sequence>
<comment type="caution">
    <text evidence="1">The sequence shown here is derived from an EMBL/GenBank/DDBJ whole genome shotgun (WGS) entry which is preliminary data.</text>
</comment>
<evidence type="ECO:0000313" key="1">
    <source>
        <dbReference type="EMBL" id="MBX5021181.1"/>
    </source>
</evidence>
<dbReference type="RefSeq" id="WP_221133329.1">
    <property type="nucleotide sequence ID" value="NZ_JABDYC010000001.1"/>
</dbReference>
<evidence type="ECO:0000313" key="2">
    <source>
        <dbReference type="Proteomes" id="UP000749740"/>
    </source>
</evidence>
<dbReference type="EMBL" id="JABDYC010000001">
    <property type="protein sequence ID" value="MBX5021181.1"/>
    <property type="molecule type" value="Genomic_DNA"/>
</dbReference>
<proteinExistence type="predicted"/>
<name>A0A9Q3M595_9HYPH</name>